<dbReference type="CDD" id="cd00326">
    <property type="entry name" value="alpha_CA"/>
    <property type="match status" value="1"/>
</dbReference>
<comment type="similarity">
    <text evidence="1">Belongs to the alpha-carbonic anhydrase family.</text>
</comment>
<dbReference type="OMA" id="LQIHGHW"/>
<dbReference type="SMART" id="SM01057">
    <property type="entry name" value="Carb_anhydrase"/>
    <property type="match status" value="1"/>
</dbReference>
<keyword evidence="4" id="KW-1185">Reference proteome</keyword>
<dbReference type="GO" id="GO:0004089">
    <property type="term" value="F:carbonate dehydratase activity"/>
    <property type="evidence" value="ECO:0007669"/>
    <property type="project" value="InterPro"/>
</dbReference>
<sequence length="272" mass="30794">MYRALFSSLGERQSPINIDPETVICDSDMCQPSSMKLTYHEGDCEVIVAEPTTWRIKTGDNCKSSLTASHLPAEFRLLQIHGHWGSKTDCGTEHSIDYHKYAAEVHFVFWNTTYDAEEALSRPDGLTVVAVFLKVGKHNDDYAHITGAIRKVVRSQEPLAMPETFDLAKLIPIGSDYIYYKGSLTTPPFNESVLWTIMLTPVEVSHKQLRQFHRIGVKENFRDIQPLNGRKIYSSCQLSKVEKVEQEANNDETVEQANNDETVDEDSPENTP</sequence>
<dbReference type="InterPro" id="IPR001148">
    <property type="entry name" value="CA_dom"/>
</dbReference>
<reference evidence="5" key="1">
    <citation type="submission" date="2020-12" db="UniProtKB">
        <authorList>
            <consortium name="WormBaseParasite"/>
        </authorList>
    </citation>
    <scope>IDENTIFICATION</scope>
    <source>
        <strain evidence="5">MHco3</strain>
    </source>
</reference>
<dbReference type="InterPro" id="IPR023561">
    <property type="entry name" value="Carbonic_anhydrase_a-class"/>
</dbReference>
<dbReference type="GO" id="GO:0008270">
    <property type="term" value="F:zinc ion binding"/>
    <property type="evidence" value="ECO:0007669"/>
    <property type="project" value="InterPro"/>
</dbReference>
<dbReference type="SUPFAM" id="SSF51069">
    <property type="entry name" value="Carbonic anhydrase"/>
    <property type="match status" value="1"/>
</dbReference>
<proteinExistence type="inferred from homology"/>
<organism evidence="4 5">
    <name type="scientific">Haemonchus contortus</name>
    <name type="common">Barber pole worm</name>
    <dbReference type="NCBI Taxonomy" id="6289"/>
    <lineage>
        <taxon>Eukaryota</taxon>
        <taxon>Metazoa</taxon>
        <taxon>Ecdysozoa</taxon>
        <taxon>Nematoda</taxon>
        <taxon>Chromadorea</taxon>
        <taxon>Rhabditida</taxon>
        <taxon>Rhabditina</taxon>
        <taxon>Rhabditomorpha</taxon>
        <taxon>Strongyloidea</taxon>
        <taxon>Trichostrongylidae</taxon>
        <taxon>Haemonchus</taxon>
    </lineage>
</organism>
<dbReference type="Proteomes" id="UP000025227">
    <property type="component" value="Unplaced"/>
</dbReference>
<dbReference type="Gene3D" id="3.10.200.10">
    <property type="entry name" value="Alpha carbonic anhydrase"/>
    <property type="match status" value="1"/>
</dbReference>
<feature type="domain" description="Alpha-carbonic anhydrase" evidence="3">
    <location>
        <begin position="1"/>
        <end position="236"/>
    </location>
</feature>
<dbReference type="PANTHER" id="PTHR18952:SF124">
    <property type="entry name" value="CARBONIC ANHYDRASE 7"/>
    <property type="match status" value="1"/>
</dbReference>
<name>A0A7I4Z0A6_HAECO</name>
<dbReference type="AlphaFoldDB" id="A0A7I4Z0A6"/>
<dbReference type="Pfam" id="PF00194">
    <property type="entry name" value="Carb_anhydrase"/>
    <property type="match status" value="1"/>
</dbReference>
<evidence type="ECO:0000313" key="5">
    <source>
        <dbReference type="WBParaSite" id="HCON_00165340-00001"/>
    </source>
</evidence>
<protein>
    <submittedName>
        <fullName evidence="5">Alpha-carbonic anhydrase domain-containing protein</fullName>
    </submittedName>
</protein>
<evidence type="ECO:0000256" key="2">
    <source>
        <dbReference type="SAM" id="MobiDB-lite"/>
    </source>
</evidence>
<dbReference type="PANTHER" id="PTHR18952">
    <property type="entry name" value="CARBONIC ANHYDRASE"/>
    <property type="match status" value="1"/>
</dbReference>
<evidence type="ECO:0000313" key="4">
    <source>
        <dbReference type="Proteomes" id="UP000025227"/>
    </source>
</evidence>
<dbReference type="PROSITE" id="PS51144">
    <property type="entry name" value="ALPHA_CA_2"/>
    <property type="match status" value="1"/>
</dbReference>
<dbReference type="InterPro" id="IPR036398">
    <property type="entry name" value="CA_dom_sf"/>
</dbReference>
<feature type="compositionally biased region" description="Acidic residues" evidence="2">
    <location>
        <begin position="261"/>
        <end position="272"/>
    </location>
</feature>
<dbReference type="WBParaSite" id="HCON_00165340-00001">
    <property type="protein sequence ID" value="HCON_00165340-00001"/>
    <property type="gene ID" value="HCON_00165340"/>
</dbReference>
<dbReference type="OrthoDB" id="429145at2759"/>
<evidence type="ECO:0000259" key="3">
    <source>
        <dbReference type="PROSITE" id="PS51144"/>
    </source>
</evidence>
<accession>A0A7I4Z0A6</accession>
<feature type="region of interest" description="Disordered" evidence="2">
    <location>
        <begin position="243"/>
        <end position="272"/>
    </location>
</feature>
<dbReference type="GO" id="GO:0005737">
    <property type="term" value="C:cytoplasm"/>
    <property type="evidence" value="ECO:0007669"/>
    <property type="project" value="TreeGrafter"/>
</dbReference>
<evidence type="ECO:0000256" key="1">
    <source>
        <dbReference type="ARBA" id="ARBA00010718"/>
    </source>
</evidence>